<name>A0A2N4TQ94_RALPI</name>
<feature type="domain" description="YscD cytoplasmic" evidence="2">
    <location>
        <begin position="21"/>
        <end position="106"/>
    </location>
</feature>
<reference evidence="4 5" key="1">
    <citation type="submission" date="2017-12" db="EMBL/GenBank/DDBJ databases">
        <title>Draft genome sequence of Ralstonia pickettii 52.</title>
        <authorList>
            <person name="Zheng B."/>
        </authorList>
    </citation>
    <scope>NUCLEOTIDE SEQUENCE [LARGE SCALE GENOMIC DNA]</scope>
    <source>
        <strain evidence="4 5">52</strain>
    </source>
</reference>
<evidence type="ECO:0000313" key="5">
    <source>
        <dbReference type="Proteomes" id="UP000234456"/>
    </source>
</evidence>
<dbReference type="InterPro" id="IPR057770">
    <property type="entry name" value="YscD/Y4YQ_C"/>
</dbReference>
<protein>
    <submittedName>
        <fullName evidence="4">EscD/YscD/HrpQ family type III secretion system inner membrane ring protein</fullName>
    </submittedName>
</protein>
<feature type="domain" description="YscD/Y4YQ C-terminal" evidence="3">
    <location>
        <begin position="353"/>
        <end position="389"/>
    </location>
</feature>
<keyword evidence="1" id="KW-0472">Membrane</keyword>
<dbReference type="OrthoDB" id="8834567at2"/>
<sequence length="397" mass="41638">MNPPATPPSPHADKSPWKLCFLSGPLYGRSMPLRMGANVVGSAPTCEIIVPDSSVAARELMFEVGGIAVSARRLDDAEPTLNGQPFGQTRRSVVPGDVIAMGDIRVGIEKVGTIRMPAAAVEGAGSAVLAERVPSWLPLAAAVWLSRVSTKAGRGRTWLVAGIGLWLAVLLAGGVVAFAGHDGWSLWGRDPAARAAQVRHALGDPPEIVVTPASDGTSRVSGYVPTEADHQALLSRARGLSDVSIGEVYVVSDLLAAAQQYFSAGGTSGTAALNVAYDGHGRIVVSGTADRAQAWQRIRNYARDAKPAVEVVDHVAWDGPPPPNIVAETPRADGLPAIVSTYEDEDGTRFVQTRDGQLYFEGARLKGGLQVKSIASDGVVLDRGGQSVTWPIQPQTP</sequence>
<dbReference type="InterPro" id="IPR032030">
    <property type="entry name" value="YscD_cytoplasmic_dom"/>
</dbReference>
<accession>A0A2N4TQ94</accession>
<evidence type="ECO:0000259" key="2">
    <source>
        <dbReference type="Pfam" id="PF16697"/>
    </source>
</evidence>
<evidence type="ECO:0000259" key="3">
    <source>
        <dbReference type="Pfam" id="PF23893"/>
    </source>
</evidence>
<gene>
    <name evidence="4" type="ORF">C0Q88_14840</name>
</gene>
<evidence type="ECO:0000313" key="4">
    <source>
        <dbReference type="EMBL" id="PLC41882.1"/>
    </source>
</evidence>
<keyword evidence="1" id="KW-0812">Transmembrane</keyword>
<dbReference type="EMBL" id="PKQE01000003">
    <property type="protein sequence ID" value="PLC41882.1"/>
    <property type="molecule type" value="Genomic_DNA"/>
</dbReference>
<feature type="transmembrane region" description="Helical" evidence="1">
    <location>
        <begin position="157"/>
        <end position="179"/>
    </location>
</feature>
<dbReference type="AlphaFoldDB" id="A0A2N4TQ94"/>
<organism evidence="4 5">
    <name type="scientific">Ralstonia pickettii</name>
    <name type="common">Burkholderia pickettii</name>
    <dbReference type="NCBI Taxonomy" id="329"/>
    <lineage>
        <taxon>Bacteria</taxon>
        <taxon>Pseudomonadati</taxon>
        <taxon>Pseudomonadota</taxon>
        <taxon>Betaproteobacteria</taxon>
        <taxon>Burkholderiales</taxon>
        <taxon>Burkholderiaceae</taxon>
        <taxon>Ralstonia</taxon>
    </lineage>
</organism>
<dbReference type="Pfam" id="PF16697">
    <property type="entry name" value="Yop-YscD_cpl"/>
    <property type="match status" value="1"/>
</dbReference>
<dbReference type="RefSeq" id="WP_102066257.1">
    <property type="nucleotide sequence ID" value="NZ_PKQE01000003.1"/>
</dbReference>
<comment type="caution">
    <text evidence="4">The sequence shown here is derived from an EMBL/GenBank/DDBJ whole genome shotgun (WGS) entry which is preliminary data.</text>
</comment>
<evidence type="ECO:0000256" key="1">
    <source>
        <dbReference type="SAM" id="Phobius"/>
    </source>
</evidence>
<dbReference type="Gene3D" id="3.40.1520.20">
    <property type="match status" value="1"/>
</dbReference>
<dbReference type="Gene3D" id="2.60.200.20">
    <property type="match status" value="1"/>
</dbReference>
<dbReference type="SUPFAM" id="SSF49879">
    <property type="entry name" value="SMAD/FHA domain"/>
    <property type="match status" value="1"/>
</dbReference>
<proteinExistence type="predicted"/>
<dbReference type="Pfam" id="PF23893">
    <property type="entry name" value="Y4YQ_C"/>
    <property type="match status" value="1"/>
</dbReference>
<dbReference type="InterPro" id="IPR008984">
    <property type="entry name" value="SMAD_FHA_dom_sf"/>
</dbReference>
<dbReference type="Proteomes" id="UP000234456">
    <property type="component" value="Unassembled WGS sequence"/>
</dbReference>
<keyword evidence="1" id="KW-1133">Transmembrane helix</keyword>
<dbReference type="CDD" id="cd00060">
    <property type="entry name" value="FHA"/>
    <property type="match status" value="1"/>
</dbReference>